<dbReference type="RefSeq" id="WP_311722655.1">
    <property type="nucleotide sequence ID" value="NZ_JAVRFD010000002.1"/>
</dbReference>
<keyword evidence="2" id="KW-1185">Reference proteome</keyword>
<name>A0ABU2XA34_9ACTN</name>
<dbReference type="EMBL" id="JAVRFD010000002">
    <property type="protein sequence ID" value="MDT0542309.1"/>
    <property type="molecule type" value="Genomic_DNA"/>
</dbReference>
<evidence type="ECO:0000313" key="2">
    <source>
        <dbReference type="Proteomes" id="UP001180754"/>
    </source>
</evidence>
<comment type="caution">
    <text evidence="1">The sequence shown here is derived from an EMBL/GenBank/DDBJ whole genome shotgun (WGS) entry which is preliminary data.</text>
</comment>
<dbReference type="Proteomes" id="UP001180754">
    <property type="component" value="Unassembled WGS sequence"/>
</dbReference>
<sequence length="58" mass="6749">MTPDMRDDEPKFNLIENETYEDAVQRRVEAMDALGEYIPPSPYELFLKRRKQKSGSAA</sequence>
<organism evidence="1 2">
    <name type="scientific">Streptomyces lonegramiae</name>
    <dbReference type="NCBI Taxonomy" id="3075524"/>
    <lineage>
        <taxon>Bacteria</taxon>
        <taxon>Bacillati</taxon>
        <taxon>Actinomycetota</taxon>
        <taxon>Actinomycetes</taxon>
        <taxon>Kitasatosporales</taxon>
        <taxon>Streptomycetaceae</taxon>
        <taxon>Streptomyces</taxon>
    </lineage>
</organism>
<proteinExistence type="predicted"/>
<protein>
    <submittedName>
        <fullName evidence="1">Uncharacterized protein</fullName>
    </submittedName>
</protein>
<reference evidence="1" key="1">
    <citation type="submission" date="2024-05" db="EMBL/GenBank/DDBJ databases">
        <title>30 novel species of actinomycetes from the DSMZ collection.</title>
        <authorList>
            <person name="Nouioui I."/>
        </authorList>
    </citation>
    <scope>NUCLEOTIDE SEQUENCE</scope>
    <source>
        <strain evidence="1">DSM 41529</strain>
    </source>
</reference>
<accession>A0ABU2XA34</accession>
<evidence type="ECO:0000313" key="1">
    <source>
        <dbReference type="EMBL" id="MDT0542309.1"/>
    </source>
</evidence>
<gene>
    <name evidence="1" type="ORF">RND15_06195</name>
</gene>